<dbReference type="EMBL" id="JASPKZ010003086">
    <property type="protein sequence ID" value="KAJ9593923.1"/>
    <property type="molecule type" value="Genomic_DNA"/>
</dbReference>
<accession>A0AAD8EKS1</accession>
<evidence type="ECO:0000256" key="5">
    <source>
        <dbReference type="ARBA" id="ARBA00035651"/>
    </source>
</evidence>
<comment type="similarity">
    <text evidence="5">Belongs to the ropporin family.</text>
</comment>
<dbReference type="Gene3D" id="1.20.890.10">
    <property type="entry name" value="cAMP-dependent protein kinase regulatory subunit, dimerization-anchoring domain"/>
    <property type="match status" value="1"/>
</dbReference>
<dbReference type="SUPFAM" id="SSF47391">
    <property type="entry name" value="Dimerization-anchoring domain of cAMP-dependent PK regulatory subunit"/>
    <property type="match status" value="1"/>
</dbReference>
<keyword evidence="7" id="KW-1185">Reference proteome</keyword>
<dbReference type="FunFam" id="1.20.890.10:FF:000004">
    <property type="entry name" value="ropporin-1-like protein isoform X2"/>
    <property type="match status" value="1"/>
</dbReference>
<evidence type="ECO:0008006" key="8">
    <source>
        <dbReference type="Google" id="ProtNLM"/>
    </source>
</evidence>
<keyword evidence="3" id="KW-0969">Cilium</keyword>
<sequence length="272" mass="30870">MCFGQQVINNMPDLVEQMYCSQQIHIPPTFPFILKQYSKAAIRTQPYDLLRWSAAYFRAMAQGDIPPVKERLEYPPADTPSGLSPGYLKVLLKQIGKVDTVQSAVLYEKWNGICLKEEALTDMLKLGNFGDTVDWMNFIAVAAGHLSKSLTQTMYLICELLTEEPEGGSDMIPFETFTSLYTFLAKLDCGTDDEEKKENEERKICDSDSIFSPEFKYDIEKQVIPGIGPIISDAQIKSVLEYLRVCSERQEGMVMPRNIHHFLCPSLDKFGH</sequence>
<organism evidence="6 7">
    <name type="scientific">Diploptera punctata</name>
    <name type="common">Pacific beetle cockroach</name>
    <dbReference type="NCBI Taxonomy" id="6984"/>
    <lineage>
        <taxon>Eukaryota</taxon>
        <taxon>Metazoa</taxon>
        <taxon>Ecdysozoa</taxon>
        <taxon>Arthropoda</taxon>
        <taxon>Hexapoda</taxon>
        <taxon>Insecta</taxon>
        <taxon>Pterygota</taxon>
        <taxon>Neoptera</taxon>
        <taxon>Polyneoptera</taxon>
        <taxon>Dictyoptera</taxon>
        <taxon>Blattodea</taxon>
        <taxon>Blaberoidea</taxon>
        <taxon>Blaberidae</taxon>
        <taxon>Diplopterinae</taxon>
        <taxon>Diploptera</taxon>
    </lineage>
</organism>
<dbReference type="InterPro" id="IPR047844">
    <property type="entry name" value="ROP_DD"/>
</dbReference>
<feature type="non-terminal residue" evidence="6">
    <location>
        <position position="1"/>
    </location>
</feature>
<dbReference type="AlphaFoldDB" id="A0AAD8EKS1"/>
<keyword evidence="4" id="KW-0966">Cell projection</keyword>
<comment type="subcellular location">
    <subcellularLocation>
        <location evidence="1">Cell projection</location>
        <location evidence="1">Cilium</location>
        <location evidence="1">Flagellum</location>
    </subcellularLocation>
</comment>
<evidence type="ECO:0000256" key="3">
    <source>
        <dbReference type="ARBA" id="ARBA00023069"/>
    </source>
</evidence>
<gene>
    <name evidence="6" type="ORF">L9F63_014637</name>
</gene>
<proteinExistence type="inferred from homology"/>
<keyword evidence="2" id="KW-0282">Flagellum</keyword>
<dbReference type="CDD" id="cd23019">
    <property type="entry name" value="DD_ROP"/>
    <property type="match status" value="1"/>
</dbReference>
<dbReference type="Proteomes" id="UP001233999">
    <property type="component" value="Unassembled WGS sequence"/>
</dbReference>
<reference evidence="6" key="1">
    <citation type="journal article" date="2023" name="IScience">
        <title>Live-bearing cockroach genome reveals convergent evolutionary mechanisms linked to viviparity in insects and beyond.</title>
        <authorList>
            <person name="Fouks B."/>
            <person name="Harrison M.C."/>
            <person name="Mikhailova A.A."/>
            <person name="Marchal E."/>
            <person name="English S."/>
            <person name="Carruthers M."/>
            <person name="Jennings E.C."/>
            <person name="Chiamaka E.L."/>
            <person name="Frigard R.A."/>
            <person name="Pippel M."/>
            <person name="Attardo G.M."/>
            <person name="Benoit J.B."/>
            <person name="Bornberg-Bauer E."/>
            <person name="Tobe S.S."/>
        </authorList>
    </citation>
    <scope>NUCLEOTIDE SEQUENCE</scope>
    <source>
        <strain evidence="6">Stay&amp;Tobe</strain>
    </source>
</reference>
<reference evidence="6" key="2">
    <citation type="submission" date="2023-05" db="EMBL/GenBank/DDBJ databases">
        <authorList>
            <person name="Fouks B."/>
        </authorList>
    </citation>
    <scope>NUCLEOTIDE SEQUENCE</scope>
    <source>
        <strain evidence="6">Stay&amp;Tobe</strain>
        <tissue evidence="6">Testes</tissue>
    </source>
</reference>
<evidence type="ECO:0000256" key="1">
    <source>
        <dbReference type="ARBA" id="ARBA00004230"/>
    </source>
</evidence>
<dbReference type="PANTHER" id="PTHR14952:SF9">
    <property type="entry name" value="EF-HAND DOMAIN-CONTAINING PROTEIN"/>
    <property type="match status" value="1"/>
</dbReference>
<evidence type="ECO:0000256" key="2">
    <source>
        <dbReference type="ARBA" id="ARBA00022846"/>
    </source>
</evidence>
<dbReference type="GO" id="GO:0031514">
    <property type="term" value="C:motile cilium"/>
    <property type="evidence" value="ECO:0007669"/>
    <property type="project" value="UniProtKB-SubCell"/>
</dbReference>
<evidence type="ECO:0000313" key="6">
    <source>
        <dbReference type="EMBL" id="KAJ9593923.1"/>
    </source>
</evidence>
<name>A0AAD8EKS1_DIPPU</name>
<dbReference type="PANTHER" id="PTHR14952">
    <property type="entry name" value="ROPPORIN-1-LIKE PROTEIN"/>
    <property type="match status" value="1"/>
</dbReference>
<evidence type="ECO:0000313" key="7">
    <source>
        <dbReference type="Proteomes" id="UP001233999"/>
    </source>
</evidence>
<protein>
    <recommendedName>
        <fullName evidence="8">Ropporin-1-like protein</fullName>
    </recommendedName>
</protein>
<comment type="caution">
    <text evidence="6">The sequence shown here is derived from an EMBL/GenBank/DDBJ whole genome shotgun (WGS) entry which is preliminary data.</text>
</comment>
<evidence type="ECO:0000256" key="4">
    <source>
        <dbReference type="ARBA" id="ARBA00023273"/>
    </source>
</evidence>